<reference evidence="1 3" key="1">
    <citation type="submission" date="2018-06" db="EMBL/GenBank/DDBJ databases">
        <authorList>
            <consortium name="Pathogen Informatics"/>
            <person name="Doyle S."/>
        </authorList>
    </citation>
    <scope>NUCLEOTIDE SEQUENCE [LARGE SCALE GENOMIC DNA]</scope>
    <source>
        <strain evidence="1 3">NCTC10597</strain>
    </source>
</reference>
<protein>
    <submittedName>
        <fullName evidence="1">Uncharacterized protein</fullName>
    </submittedName>
</protein>
<evidence type="ECO:0000313" key="4">
    <source>
        <dbReference type="Proteomes" id="UP000294641"/>
    </source>
</evidence>
<comment type="caution">
    <text evidence="1">The sequence shown here is derived from an EMBL/GenBank/DDBJ whole genome shotgun (WGS) entry which is preliminary data.</text>
</comment>
<organism evidence="1 3">
    <name type="scientific">Kurthia zopfii</name>
    <dbReference type="NCBI Taxonomy" id="1650"/>
    <lineage>
        <taxon>Bacteria</taxon>
        <taxon>Bacillati</taxon>
        <taxon>Bacillota</taxon>
        <taxon>Bacilli</taxon>
        <taxon>Bacillales</taxon>
        <taxon>Caryophanaceae</taxon>
        <taxon>Kurthia</taxon>
    </lineage>
</organism>
<proteinExistence type="predicted"/>
<dbReference type="RefSeq" id="WP_166636041.1">
    <property type="nucleotide sequence ID" value="NZ_BJUE01000001.1"/>
</dbReference>
<name>A0A8B4QBM6_9BACL</name>
<dbReference type="AlphaFoldDB" id="A0A8B4QBM6"/>
<gene>
    <name evidence="2" type="ORF">DFR61_101159</name>
    <name evidence="1" type="ORF">NCTC10597_01784</name>
</gene>
<accession>A0A8B4QBM6</accession>
<evidence type="ECO:0000313" key="3">
    <source>
        <dbReference type="Proteomes" id="UP000254330"/>
    </source>
</evidence>
<dbReference type="EMBL" id="UGNP01000001">
    <property type="protein sequence ID" value="STX10074.1"/>
    <property type="molecule type" value="Genomic_DNA"/>
</dbReference>
<keyword evidence="4" id="KW-1185">Reference proteome</keyword>
<reference evidence="2 4" key="2">
    <citation type="submission" date="2019-03" db="EMBL/GenBank/DDBJ databases">
        <title>Genomic Encyclopedia of Type Strains, Phase IV (KMG-IV): sequencing the most valuable type-strain genomes for metagenomic binning, comparative biology and taxonomic classification.</title>
        <authorList>
            <person name="Goeker M."/>
        </authorList>
    </citation>
    <scope>NUCLEOTIDE SEQUENCE [LARGE SCALE GENOMIC DNA]</scope>
    <source>
        <strain evidence="2 4">DSM 20580</strain>
    </source>
</reference>
<dbReference type="Proteomes" id="UP000294641">
    <property type="component" value="Unassembled WGS sequence"/>
</dbReference>
<evidence type="ECO:0000313" key="1">
    <source>
        <dbReference type="EMBL" id="STX10074.1"/>
    </source>
</evidence>
<evidence type="ECO:0000313" key="2">
    <source>
        <dbReference type="EMBL" id="TDR44320.1"/>
    </source>
</evidence>
<dbReference type="EMBL" id="SNZG01000001">
    <property type="protein sequence ID" value="TDR44320.1"/>
    <property type="molecule type" value="Genomic_DNA"/>
</dbReference>
<sequence length="55" mass="6435">MKTYEDQLDTLMAMIEKRLSSLENNVSYMHSRLAELQESQEDGTDSEYEKYAKAI</sequence>
<dbReference type="Proteomes" id="UP000254330">
    <property type="component" value="Unassembled WGS sequence"/>
</dbReference>